<feature type="transmembrane region" description="Helical" evidence="2">
    <location>
        <begin position="92"/>
        <end position="112"/>
    </location>
</feature>
<dbReference type="EMBL" id="JAZGQK010000001">
    <property type="protein sequence ID" value="MEE6257047.1"/>
    <property type="molecule type" value="Genomic_DNA"/>
</dbReference>
<feature type="transmembrane region" description="Helical" evidence="2">
    <location>
        <begin position="63"/>
        <end position="85"/>
    </location>
</feature>
<feature type="compositionally biased region" description="Polar residues" evidence="1">
    <location>
        <begin position="11"/>
        <end position="20"/>
    </location>
</feature>
<dbReference type="Proteomes" id="UP001332243">
    <property type="component" value="Unassembled WGS sequence"/>
</dbReference>
<evidence type="ECO:0000313" key="4">
    <source>
        <dbReference type="Proteomes" id="UP001332243"/>
    </source>
</evidence>
<protein>
    <recommendedName>
        <fullName evidence="5">Integral membrane protein</fullName>
    </recommendedName>
</protein>
<feature type="transmembrane region" description="Helical" evidence="2">
    <location>
        <begin position="32"/>
        <end position="57"/>
    </location>
</feature>
<keyword evidence="2" id="KW-1133">Transmembrane helix</keyword>
<feature type="region of interest" description="Disordered" evidence="1">
    <location>
        <begin position="1"/>
        <end position="23"/>
    </location>
</feature>
<name>A0ABU7RKN8_9ACTN</name>
<gene>
    <name evidence="3" type="ORF">V1633_00905</name>
</gene>
<evidence type="ECO:0000256" key="1">
    <source>
        <dbReference type="SAM" id="MobiDB-lite"/>
    </source>
</evidence>
<evidence type="ECO:0000313" key="3">
    <source>
        <dbReference type="EMBL" id="MEE6257047.1"/>
    </source>
</evidence>
<dbReference type="RefSeq" id="WP_331212397.1">
    <property type="nucleotide sequence ID" value="NZ_JAZGQK010000001.1"/>
</dbReference>
<feature type="transmembrane region" description="Helical" evidence="2">
    <location>
        <begin position="124"/>
        <end position="145"/>
    </location>
</feature>
<organism evidence="3 4">
    <name type="scientific">Plantactinospora sonchi</name>
    <dbReference type="NCBI Taxonomy" id="1544735"/>
    <lineage>
        <taxon>Bacteria</taxon>
        <taxon>Bacillati</taxon>
        <taxon>Actinomycetota</taxon>
        <taxon>Actinomycetes</taxon>
        <taxon>Micromonosporales</taxon>
        <taxon>Micromonosporaceae</taxon>
        <taxon>Plantactinospora</taxon>
    </lineage>
</organism>
<keyword evidence="2" id="KW-0472">Membrane</keyword>
<comment type="caution">
    <text evidence="3">The sequence shown here is derived from an EMBL/GenBank/DDBJ whole genome shotgun (WGS) entry which is preliminary data.</text>
</comment>
<proteinExistence type="predicted"/>
<keyword evidence="4" id="KW-1185">Reference proteome</keyword>
<evidence type="ECO:0000256" key="2">
    <source>
        <dbReference type="SAM" id="Phobius"/>
    </source>
</evidence>
<accession>A0ABU7RKN8</accession>
<reference evidence="3 4" key="1">
    <citation type="submission" date="2024-01" db="EMBL/GenBank/DDBJ databases">
        <title>Genome insights into Plantactinospora sonchi sp. nov.</title>
        <authorList>
            <person name="Wang L."/>
        </authorList>
    </citation>
    <scope>NUCLEOTIDE SEQUENCE [LARGE SCALE GENOMIC DNA]</scope>
    <source>
        <strain evidence="3 4">NEAU-QY2</strain>
    </source>
</reference>
<keyword evidence="2" id="KW-0812">Transmembrane</keyword>
<evidence type="ECO:0008006" key="5">
    <source>
        <dbReference type="Google" id="ProtNLM"/>
    </source>
</evidence>
<sequence>MPESAVPLSGSPESTGSPSRLRSPGLRHAADLALRIIGGVLAVVGAAVTAVLELILATLRVDGVLIGLSALLAVLANVALSWFAPRAVGRRWALVLPAAVWFVLMVVAAGGTSEGDVLLAGNNWVGLAMIFAGSVAFAVMGFRLIMAPPSALNRR</sequence>